<accession>E4RUJ1</accession>
<dbReference type="SUPFAM" id="SSF160379">
    <property type="entry name" value="SP0830-like"/>
    <property type="match status" value="1"/>
</dbReference>
<proteinExistence type="predicted"/>
<gene>
    <name evidence="1" type="ordered locus">Lbys_3065</name>
</gene>
<name>E4RUJ1_LEAB4</name>
<protein>
    <recommendedName>
        <fullName evidence="3">DUF1697 domain-containing protein</fullName>
    </recommendedName>
</protein>
<reference key="1">
    <citation type="submission" date="2010-11" db="EMBL/GenBank/DDBJ databases">
        <title>The complete genome of Leadbetterella byssophila DSM 17132.</title>
        <authorList>
            <consortium name="US DOE Joint Genome Institute (JGI-PGF)"/>
            <person name="Lucas S."/>
            <person name="Copeland A."/>
            <person name="Lapidus A."/>
            <person name="Glavina del Rio T."/>
            <person name="Dalin E."/>
            <person name="Tice H."/>
            <person name="Bruce D."/>
            <person name="Goodwin L."/>
            <person name="Pitluck S."/>
            <person name="Kyrpides N."/>
            <person name="Mavromatis K."/>
            <person name="Ivanova N."/>
            <person name="Teshima H."/>
            <person name="Brettin T."/>
            <person name="Detter J.C."/>
            <person name="Han C."/>
            <person name="Tapia R."/>
            <person name="Land M."/>
            <person name="Hauser L."/>
            <person name="Markowitz V."/>
            <person name="Cheng J.-F."/>
            <person name="Hugenholtz P."/>
            <person name="Woyke T."/>
            <person name="Wu D."/>
            <person name="Tindall B."/>
            <person name="Pomrenke H.G."/>
            <person name="Brambilla E."/>
            <person name="Klenk H.-P."/>
            <person name="Eisen J.A."/>
        </authorList>
    </citation>
    <scope>NUCLEOTIDE SEQUENCE [LARGE SCALE GENOMIC DNA]</scope>
    <source>
        <strain>DSM 17132</strain>
    </source>
</reference>
<keyword evidence="2" id="KW-1185">Reference proteome</keyword>
<dbReference type="Pfam" id="PF08002">
    <property type="entry name" value="DUF1697"/>
    <property type="match status" value="1"/>
</dbReference>
<dbReference type="EMBL" id="CP002305">
    <property type="protein sequence ID" value="ADQ18727.1"/>
    <property type="molecule type" value="Genomic_DNA"/>
</dbReference>
<evidence type="ECO:0008006" key="3">
    <source>
        <dbReference type="Google" id="ProtNLM"/>
    </source>
</evidence>
<reference evidence="1 2" key="2">
    <citation type="journal article" date="2011" name="Stand. Genomic Sci.">
        <title>Complete genome sequence of Leadbetterella byssophila type strain (4M15).</title>
        <authorList>
            <person name="Abt B."/>
            <person name="Teshima H."/>
            <person name="Lucas S."/>
            <person name="Lapidus A."/>
            <person name="Del Rio T.G."/>
            <person name="Nolan M."/>
            <person name="Tice H."/>
            <person name="Cheng J.F."/>
            <person name="Pitluck S."/>
            <person name="Liolios K."/>
            <person name="Pagani I."/>
            <person name="Ivanova N."/>
            <person name="Mavromatis K."/>
            <person name="Pati A."/>
            <person name="Tapia R."/>
            <person name="Han C."/>
            <person name="Goodwin L."/>
            <person name="Chen A."/>
            <person name="Palaniappan K."/>
            <person name="Land M."/>
            <person name="Hauser L."/>
            <person name="Chang Y.J."/>
            <person name="Jeffries C.D."/>
            <person name="Rohde M."/>
            <person name="Goker M."/>
            <person name="Tindall B.J."/>
            <person name="Detter J.C."/>
            <person name="Woyke T."/>
            <person name="Bristow J."/>
            <person name="Eisen J.A."/>
            <person name="Markowitz V."/>
            <person name="Hugenholtz P."/>
            <person name="Klenk H.P."/>
            <person name="Kyrpides N.C."/>
        </authorList>
    </citation>
    <scope>NUCLEOTIDE SEQUENCE [LARGE SCALE GENOMIC DNA]</scope>
    <source>
        <strain evidence="2">DSM 17132 / JCM 16389 / KACC 11308 / NBRC 106382 / 4M15</strain>
    </source>
</reference>
<dbReference type="eggNOG" id="COG3797">
    <property type="taxonomic scope" value="Bacteria"/>
</dbReference>
<dbReference type="KEGG" id="lby:Lbys_3065"/>
<dbReference type="Gene3D" id="3.30.70.1280">
    <property type="entry name" value="SP0830-like domains"/>
    <property type="match status" value="1"/>
</dbReference>
<evidence type="ECO:0000313" key="1">
    <source>
        <dbReference type="EMBL" id="ADQ18727.1"/>
    </source>
</evidence>
<dbReference type="PANTHER" id="PTHR36439:SF1">
    <property type="entry name" value="DUF1697 DOMAIN-CONTAINING PROTEIN"/>
    <property type="match status" value="1"/>
</dbReference>
<dbReference type="AlphaFoldDB" id="E4RUJ1"/>
<dbReference type="PIRSF" id="PIRSF008502">
    <property type="entry name" value="UCP008502"/>
    <property type="match status" value="1"/>
</dbReference>
<dbReference type="PANTHER" id="PTHR36439">
    <property type="entry name" value="BLL4334 PROTEIN"/>
    <property type="match status" value="1"/>
</dbReference>
<evidence type="ECO:0000313" key="2">
    <source>
        <dbReference type="Proteomes" id="UP000007435"/>
    </source>
</evidence>
<dbReference type="HOGENOM" id="CLU_106303_2_0_10"/>
<dbReference type="Proteomes" id="UP000007435">
    <property type="component" value="Chromosome"/>
</dbReference>
<sequence length="174" mass="19958">MKTYIALIRGINVGGKVMKMAELRAALENLGWMNVETYIQSGNVIFQSMEGMGLEEKMDQCIQNTFGYSVDLQIFLLEDYVRIIHQRPEHGDDKFWHVTFLKGELKREGWEEVCSVKGPNEEVYLKEGAIFLYCPDGYGITQIHTNFIEKKLGVKGTTRNWKTSTKLKELAGLK</sequence>
<dbReference type="Gene3D" id="3.30.70.1260">
    <property type="entry name" value="bacterial protein sp0830 like"/>
    <property type="match status" value="1"/>
</dbReference>
<organism evidence="1 2">
    <name type="scientific">Leadbetterella byssophila (strain DSM 17132 / JCM 16389 / KACC 11308 / NBRC 106382 / 4M15)</name>
    <dbReference type="NCBI Taxonomy" id="649349"/>
    <lineage>
        <taxon>Bacteria</taxon>
        <taxon>Pseudomonadati</taxon>
        <taxon>Bacteroidota</taxon>
        <taxon>Cytophagia</taxon>
        <taxon>Cytophagales</taxon>
        <taxon>Leadbetterellaceae</taxon>
        <taxon>Leadbetterella</taxon>
    </lineage>
</organism>
<dbReference type="STRING" id="649349.Lbys_3065"/>
<dbReference type="InterPro" id="IPR012545">
    <property type="entry name" value="DUF1697"/>
</dbReference>